<dbReference type="GO" id="GO:0005509">
    <property type="term" value="F:calcium ion binding"/>
    <property type="evidence" value="ECO:0007669"/>
    <property type="project" value="InterPro"/>
</dbReference>
<dbReference type="Pfam" id="PF00353">
    <property type="entry name" value="HemolysinCabind"/>
    <property type="match status" value="1"/>
</dbReference>
<accession>A0A1S7LFF7</accession>
<feature type="compositionally biased region" description="Low complexity" evidence="1">
    <location>
        <begin position="346"/>
        <end position="357"/>
    </location>
</feature>
<feature type="compositionally biased region" description="Low complexity" evidence="1">
    <location>
        <begin position="400"/>
        <end position="415"/>
    </location>
</feature>
<dbReference type="InterPro" id="IPR049804">
    <property type="entry name" value="Choice_anch_L"/>
</dbReference>
<evidence type="ECO:0000256" key="1">
    <source>
        <dbReference type="SAM" id="MobiDB-lite"/>
    </source>
</evidence>
<feature type="compositionally biased region" description="Acidic residues" evidence="1">
    <location>
        <begin position="332"/>
        <end position="345"/>
    </location>
</feature>
<dbReference type="InterPro" id="IPR006860">
    <property type="entry name" value="FecR"/>
</dbReference>
<feature type="region of interest" description="Disordered" evidence="1">
    <location>
        <begin position="399"/>
        <end position="463"/>
    </location>
</feature>
<dbReference type="PANTHER" id="PTHR38731:SF1">
    <property type="entry name" value="FECR PROTEIN DOMAIN-CONTAINING PROTEIN"/>
    <property type="match status" value="1"/>
</dbReference>
<feature type="domain" description="FecR protein" evidence="2">
    <location>
        <begin position="145"/>
        <end position="231"/>
    </location>
</feature>
<proteinExistence type="predicted"/>
<dbReference type="InterPro" id="IPR001343">
    <property type="entry name" value="Hemolysn_Ca-bd"/>
</dbReference>
<dbReference type="NCBIfam" id="NF038133">
    <property type="entry name" value="choice_anch_L"/>
    <property type="match status" value="1"/>
</dbReference>
<feature type="compositionally biased region" description="Basic and acidic residues" evidence="1">
    <location>
        <begin position="308"/>
        <end position="331"/>
    </location>
</feature>
<organism evidence="3">
    <name type="scientific">Magnetococcus massalia (strain MO-1)</name>
    <dbReference type="NCBI Taxonomy" id="451514"/>
    <lineage>
        <taxon>Bacteria</taxon>
        <taxon>Pseudomonadati</taxon>
        <taxon>Pseudomonadota</taxon>
        <taxon>Magnetococcia</taxon>
        <taxon>Magnetococcales</taxon>
        <taxon>Magnetococcaceae</taxon>
        <taxon>Magnetococcus</taxon>
    </lineage>
</organism>
<protein>
    <recommendedName>
        <fullName evidence="2">FecR protein domain-containing protein</fullName>
    </recommendedName>
</protein>
<evidence type="ECO:0000313" key="3">
    <source>
        <dbReference type="EMBL" id="CRH05702.1"/>
    </source>
</evidence>
<feature type="region of interest" description="Disordered" evidence="1">
    <location>
        <begin position="297"/>
        <end position="360"/>
    </location>
</feature>
<dbReference type="EMBL" id="LO017727">
    <property type="protein sequence ID" value="CRH05702.1"/>
    <property type="molecule type" value="Genomic_DNA"/>
</dbReference>
<dbReference type="InterPro" id="IPR011049">
    <property type="entry name" value="Serralysin-like_metalloprot_C"/>
</dbReference>
<dbReference type="Gene3D" id="2.150.10.10">
    <property type="entry name" value="Serralysin-like metalloprotease, C-terminal"/>
    <property type="match status" value="1"/>
</dbReference>
<name>A0A1S7LFF7_MAGMO</name>
<feature type="compositionally biased region" description="Acidic residues" evidence="1">
    <location>
        <begin position="433"/>
        <end position="442"/>
    </location>
</feature>
<dbReference type="SUPFAM" id="SSF51120">
    <property type="entry name" value="beta-Roll"/>
    <property type="match status" value="1"/>
</dbReference>
<dbReference type="AlphaFoldDB" id="A0A1S7LFF7"/>
<evidence type="ECO:0000259" key="2">
    <source>
        <dbReference type="Pfam" id="PF04773"/>
    </source>
</evidence>
<dbReference type="InterPro" id="IPR018511">
    <property type="entry name" value="Hemolysin-typ_Ca-bd_CS"/>
</dbReference>
<sequence>MLHRLDTHPFISSQPTHIVSVTDGERLVVPGDELLLTARYVRQGSDLLLEGTGAYSGESVLIQSFFYNETEADLWTQAGARVEHQLATRLAGSEAVGLYAQADTGSTTVGGDAGVIDQLEGQVFVVRDGIKLPAAPNMTLKEGDIIETGADGRVGLTYADDTTFSLGTDGRLVIESMEYDPTADSGSNITNVLQGTFSFVSGDVAKLGGNAMMIKTPVAEIAVRGTTVAADMKAIGQDNSFTLLQDADGGTGAVDIINAAGKQTLNQANQTTTVSSFNLPPSKPFIMPAVEVNKRYGSAIEMRPTQKPKKDKDDKDDGEKNGKKEGKKEAGEEVGEEQNAEEDGGEQQSTAEEQTAELPPEEIVAPLEPAPLMINTVSEVAPPPPPPEQQLPPVNVITLAPQNQPNNTTNQAPEPEQTPDVVVDKSITNTGDESSDSDDTPSSDDPVTGDESSGGGFVDTATTNSGTTLATKLLGGLSGLSITGSTYVGSTTSSNYYDSVSFGTKGDLSFALTQGILLTSGTADLANSSTSTSLNGQASSGNDSDFYNATQITTTETSSLSITFTAPTSAKGILFKWMFGTEEYPDQGVTDVAGVLYNGANDLDFNDDTTVQFKNNVNEHYFFNNNSNGALTIEYDGITSPQYYDLEFADGATSHTIKILAGNTSDSSYDSGLFISAIGYIMDPSAASEGNDIMQGTHSGETISGGAGDDIIDGEGGTDNLNGGSGSDLIYGSSDADYMTGGAGADMFFYGSPNTTTGTSTDGTAITYSEIGTSVFEADTITDFNSSEGDQIALGVTGGWGFDINSSIVAGTNYFEHVYTGDLSQGLSALDTAISDGTVEAQFDVTDSTPYLALVSYSQEITAGTTLQGAVLLYDDNDAVNGMKVIAQLDNRDGDDFASTDVVVG</sequence>
<dbReference type="PRINTS" id="PR00313">
    <property type="entry name" value="CABNDNGRPT"/>
</dbReference>
<reference evidence="3" key="1">
    <citation type="submission" date="2015-04" db="EMBL/GenBank/DDBJ databases">
        <authorList>
            <person name="Syromyatnikov M.Y."/>
            <person name="Popov V.N."/>
        </authorList>
    </citation>
    <scope>NUCLEOTIDE SEQUENCE</scope>
    <source>
        <strain evidence="3">MO-1</strain>
    </source>
</reference>
<gene>
    <name evidence="3" type="ORF">MAGMO_1514</name>
</gene>
<dbReference type="PROSITE" id="PS00330">
    <property type="entry name" value="HEMOLYSIN_CALCIUM"/>
    <property type="match status" value="1"/>
</dbReference>
<dbReference type="Pfam" id="PF04773">
    <property type="entry name" value="FecR"/>
    <property type="match status" value="1"/>
</dbReference>
<dbReference type="PANTHER" id="PTHR38731">
    <property type="entry name" value="LIPL45-RELATED LIPOPROTEIN-RELATED"/>
    <property type="match status" value="1"/>
</dbReference>